<comment type="similarity">
    <text evidence="10">Belongs to the insect chemoreceptor superfamily. Heteromeric odorant receptor channel (TC 1.A.69) family.</text>
</comment>
<dbReference type="GO" id="GO:0004984">
    <property type="term" value="F:olfactory receptor activity"/>
    <property type="evidence" value="ECO:0007669"/>
    <property type="project" value="InterPro"/>
</dbReference>
<name>A0A1S5VFT4_9HYME</name>
<evidence type="ECO:0000313" key="11">
    <source>
        <dbReference type="EMBL" id="AQN78488.1"/>
    </source>
</evidence>
<feature type="transmembrane region" description="Helical" evidence="10">
    <location>
        <begin position="119"/>
        <end position="139"/>
    </location>
</feature>
<evidence type="ECO:0000256" key="5">
    <source>
        <dbReference type="ARBA" id="ARBA00022725"/>
    </source>
</evidence>
<dbReference type="Pfam" id="PF02949">
    <property type="entry name" value="7tm_6"/>
    <property type="match status" value="1"/>
</dbReference>
<feature type="transmembrane region" description="Helical" evidence="10">
    <location>
        <begin position="70"/>
        <end position="91"/>
    </location>
</feature>
<evidence type="ECO:0000256" key="2">
    <source>
        <dbReference type="ARBA" id="ARBA00022475"/>
    </source>
</evidence>
<dbReference type="GO" id="GO:0007165">
    <property type="term" value="P:signal transduction"/>
    <property type="evidence" value="ECO:0007669"/>
    <property type="project" value="UniProtKB-KW"/>
</dbReference>
<evidence type="ECO:0000256" key="10">
    <source>
        <dbReference type="RuleBase" id="RU351113"/>
    </source>
</evidence>
<dbReference type="PANTHER" id="PTHR21137">
    <property type="entry name" value="ODORANT RECEPTOR"/>
    <property type="match status" value="1"/>
</dbReference>
<keyword evidence="3 10" id="KW-0716">Sensory transduction</keyword>
<feature type="transmembrane region" description="Helical" evidence="10">
    <location>
        <begin position="29"/>
        <end position="50"/>
    </location>
</feature>
<proteinExistence type="evidence at transcript level"/>
<feature type="transmembrane region" description="Helical" evidence="10">
    <location>
        <begin position="171"/>
        <end position="197"/>
    </location>
</feature>
<keyword evidence="6 10" id="KW-1133">Transmembrane helix</keyword>
<dbReference type="PANTHER" id="PTHR21137:SF35">
    <property type="entry name" value="ODORANT RECEPTOR 19A-RELATED"/>
    <property type="match status" value="1"/>
</dbReference>
<evidence type="ECO:0000256" key="7">
    <source>
        <dbReference type="ARBA" id="ARBA00023136"/>
    </source>
</evidence>
<evidence type="ECO:0000256" key="9">
    <source>
        <dbReference type="ARBA" id="ARBA00023224"/>
    </source>
</evidence>
<dbReference type="GO" id="GO:0005549">
    <property type="term" value="F:odorant binding"/>
    <property type="evidence" value="ECO:0007669"/>
    <property type="project" value="InterPro"/>
</dbReference>
<keyword evidence="2" id="KW-1003">Cell membrane</keyword>
<comment type="caution">
    <text evidence="10">Lacks conserved residue(s) required for the propagation of feature annotation.</text>
</comment>
<keyword evidence="7 10" id="KW-0472">Membrane</keyword>
<evidence type="ECO:0000256" key="1">
    <source>
        <dbReference type="ARBA" id="ARBA00004651"/>
    </source>
</evidence>
<dbReference type="EMBL" id="KY445553">
    <property type="protein sequence ID" value="AQN78488.1"/>
    <property type="molecule type" value="mRNA"/>
</dbReference>
<sequence length="375" mass="43686">MIKNVPCIRWELENILRLMSLWPDSKNKLACLFIGFSWIITIPFQLMYFYELSNNVTELMSSLFDVANEFALLFRFIVAWIHRKILISLVVEMSEDWKQSKLKETRETRTAFLFTRGDLYFYCGAMLLLLPQVVINYFTNGVDKREFILNTIYPFEDHQSPVYELIIVTQFIHIILVGCAEFFLQALMISVVCHLGVQYNIMNEQIIKFIADAQKEKILEREKNLMAGLLVQKHQKNISFAERIEEAFVFISLFQCANSVASICCCSLVFVMTDDPIEILRFSVFLIMRLAQTFVLCYAGEYLTDKNSLVADIVYHSDWYELHPKYIKILQLMMVRAQKPLVLTAGKFVVLTSETFTVILKTSASYISVLRVIYK</sequence>
<keyword evidence="5 10" id="KW-0552">Olfaction</keyword>
<protein>
    <recommendedName>
        <fullName evidence="10">Odorant receptor</fullName>
    </recommendedName>
</protein>
<dbReference type="GO" id="GO:0005886">
    <property type="term" value="C:plasma membrane"/>
    <property type="evidence" value="ECO:0007669"/>
    <property type="project" value="UniProtKB-SubCell"/>
</dbReference>
<keyword evidence="8 10" id="KW-0675">Receptor</keyword>
<organism evidence="11">
    <name type="scientific">Meteorus pulchricornis</name>
    <dbReference type="NCBI Taxonomy" id="51522"/>
    <lineage>
        <taxon>Eukaryota</taxon>
        <taxon>Metazoa</taxon>
        <taxon>Ecdysozoa</taxon>
        <taxon>Arthropoda</taxon>
        <taxon>Hexapoda</taxon>
        <taxon>Insecta</taxon>
        <taxon>Pterygota</taxon>
        <taxon>Neoptera</taxon>
        <taxon>Endopterygota</taxon>
        <taxon>Hymenoptera</taxon>
        <taxon>Apocrita</taxon>
        <taxon>Ichneumonoidea</taxon>
        <taxon>Braconidae</taxon>
        <taxon>Meteorinae</taxon>
        <taxon>Meteorus</taxon>
    </lineage>
</organism>
<accession>A0A1S5VFT4</accession>
<keyword evidence="9 10" id="KW-0807">Transducer</keyword>
<evidence type="ECO:0000256" key="3">
    <source>
        <dbReference type="ARBA" id="ARBA00022606"/>
    </source>
</evidence>
<evidence type="ECO:0000256" key="8">
    <source>
        <dbReference type="ARBA" id="ARBA00023170"/>
    </source>
</evidence>
<dbReference type="AlphaFoldDB" id="A0A1S5VFT4"/>
<keyword evidence="4 10" id="KW-0812">Transmembrane</keyword>
<dbReference type="InterPro" id="IPR004117">
    <property type="entry name" value="7tm6_olfct_rcpt"/>
</dbReference>
<reference evidence="11" key="1">
    <citation type="journal article" date="2017" name="Comp. Biochem. Physiol. Part D Genomics Proteomics">
        <title>Candidate chemosensory genes identified in the endoparasitoid Meteorus pulchricornis (Hymenoptera: Braconidae) by antennal transcriptome analysis.</title>
        <authorList>
            <person name="Sheng S."/>
            <person name="Liao C.W."/>
            <person name="Zheng Y."/>
            <person name="Zhou Y."/>
            <person name="Xu Y."/>
            <person name="Song W.M."/>
            <person name="He P."/>
            <person name="Zhang J."/>
            <person name="Wu F.A."/>
        </authorList>
    </citation>
    <scope>NUCLEOTIDE SEQUENCE</scope>
    <source>
        <strain evidence="11">Zhenjiang</strain>
    </source>
</reference>
<evidence type="ECO:0000256" key="4">
    <source>
        <dbReference type="ARBA" id="ARBA00022692"/>
    </source>
</evidence>
<evidence type="ECO:0000256" key="6">
    <source>
        <dbReference type="ARBA" id="ARBA00022989"/>
    </source>
</evidence>
<comment type="subcellular location">
    <subcellularLocation>
        <location evidence="1 10">Cell membrane</location>
        <topology evidence="1 10">Multi-pass membrane protein</topology>
    </subcellularLocation>
</comment>